<dbReference type="Proteomes" id="UP000596660">
    <property type="component" value="Unplaced"/>
</dbReference>
<dbReference type="Pfam" id="PF20431">
    <property type="entry name" value="E_motif"/>
    <property type="match status" value="1"/>
</dbReference>
<dbReference type="InterPro" id="IPR046848">
    <property type="entry name" value="E_motif"/>
</dbReference>
<gene>
    <name evidence="3" type="primary">LOC110728234</name>
</gene>
<dbReference type="Pfam" id="PF13041">
    <property type="entry name" value="PPR_2"/>
    <property type="match status" value="3"/>
</dbReference>
<dbReference type="OrthoDB" id="185373at2759"/>
<dbReference type="Pfam" id="PF13812">
    <property type="entry name" value="PPR_3"/>
    <property type="match status" value="1"/>
</dbReference>
<dbReference type="AlphaFoldDB" id="A0A803L2F7"/>
<evidence type="ECO:0000313" key="3">
    <source>
        <dbReference type="EnsemblPlants" id="AUR62006046-RA:cds"/>
    </source>
</evidence>
<organism evidence="3 4">
    <name type="scientific">Chenopodium quinoa</name>
    <name type="common">Quinoa</name>
    <dbReference type="NCBI Taxonomy" id="63459"/>
    <lineage>
        <taxon>Eukaryota</taxon>
        <taxon>Viridiplantae</taxon>
        <taxon>Streptophyta</taxon>
        <taxon>Embryophyta</taxon>
        <taxon>Tracheophyta</taxon>
        <taxon>Spermatophyta</taxon>
        <taxon>Magnoliopsida</taxon>
        <taxon>eudicotyledons</taxon>
        <taxon>Gunneridae</taxon>
        <taxon>Pentapetalae</taxon>
        <taxon>Caryophyllales</taxon>
        <taxon>Chenopodiaceae</taxon>
        <taxon>Chenopodioideae</taxon>
        <taxon>Atripliceae</taxon>
        <taxon>Chenopodium</taxon>
    </lineage>
</organism>
<dbReference type="PANTHER" id="PTHR47926:SF386">
    <property type="entry name" value="PENTATRICOPEPTIDE REPEAT-CONTAINING PROTEIN"/>
    <property type="match status" value="1"/>
</dbReference>
<evidence type="ECO:0000313" key="4">
    <source>
        <dbReference type="Proteomes" id="UP000596660"/>
    </source>
</evidence>
<feature type="repeat" description="PPR" evidence="2">
    <location>
        <begin position="225"/>
        <end position="259"/>
    </location>
</feature>
<feature type="repeat" description="PPR" evidence="2">
    <location>
        <begin position="261"/>
        <end position="295"/>
    </location>
</feature>
<dbReference type="Pfam" id="PF12854">
    <property type="entry name" value="PPR_1"/>
    <property type="match status" value="1"/>
</dbReference>
<evidence type="ECO:0000256" key="1">
    <source>
        <dbReference type="ARBA" id="ARBA00022737"/>
    </source>
</evidence>
<feature type="repeat" description="PPR" evidence="2">
    <location>
        <begin position="397"/>
        <end position="427"/>
    </location>
</feature>
<dbReference type="NCBIfam" id="TIGR00756">
    <property type="entry name" value="PPR"/>
    <property type="match status" value="7"/>
</dbReference>
<dbReference type="OMA" id="PVVLQIC"/>
<feature type="repeat" description="PPR" evidence="2">
    <location>
        <begin position="534"/>
        <end position="568"/>
    </location>
</feature>
<dbReference type="GO" id="GO:0003723">
    <property type="term" value="F:RNA binding"/>
    <property type="evidence" value="ECO:0007669"/>
    <property type="project" value="InterPro"/>
</dbReference>
<dbReference type="FunFam" id="1.25.40.10:FF:000393">
    <property type="entry name" value="Pentatricopeptide repeat-containing protein At1g20230"/>
    <property type="match status" value="1"/>
</dbReference>
<dbReference type="EnsemblPlants" id="AUR62006046-RA">
    <property type="protein sequence ID" value="AUR62006046-RA:cds"/>
    <property type="gene ID" value="AUR62006046"/>
</dbReference>
<protein>
    <recommendedName>
        <fullName evidence="5">Chlororespiratory reduction 21</fullName>
    </recommendedName>
</protein>
<dbReference type="SMR" id="A0A803L2F7"/>
<feature type="repeat" description="PPR" evidence="2">
    <location>
        <begin position="635"/>
        <end position="669"/>
    </location>
</feature>
<evidence type="ECO:0008006" key="5">
    <source>
        <dbReference type="Google" id="ProtNLM"/>
    </source>
</evidence>
<feature type="repeat" description="PPR" evidence="2">
    <location>
        <begin position="670"/>
        <end position="704"/>
    </location>
</feature>
<dbReference type="GO" id="GO:0009451">
    <property type="term" value="P:RNA modification"/>
    <property type="evidence" value="ECO:0007669"/>
    <property type="project" value="InterPro"/>
</dbReference>
<keyword evidence="1" id="KW-0677">Repeat</keyword>
<dbReference type="FunFam" id="1.25.40.10:FF:000090">
    <property type="entry name" value="Pentatricopeptide repeat-containing protein, chloroplastic"/>
    <property type="match status" value="1"/>
</dbReference>
<proteinExistence type="predicted"/>
<dbReference type="PROSITE" id="PS51375">
    <property type="entry name" value="PPR"/>
    <property type="match status" value="8"/>
</dbReference>
<keyword evidence="4" id="KW-1185">Reference proteome</keyword>
<dbReference type="RefSeq" id="XP_021763600.1">
    <property type="nucleotide sequence ID" value="XM_021907908.1"/>
</dbReference>
<dbReference type="InterPro" id="IPR011990">
    <property type="entry name" value="TPR-like_helical_dom_sf"/>
</dbReference>
<dbReference type="InterPro" id="IPR046960">
    <property type="entry name" value="PPR_At4g14850-like_plant"/>
</dbReference>
<dbReference type="KEGG" id="cqi:110728234"/>
<dbReference type="InterPro" id="IPR002885">
    <property type="entry name" value="PPR_rpt"/>
</dbReference>
<evidence type="ECO:0000256" key="2">
    <source>
        <dbReference type="PROSITE-ProRule" id="PRU00708"/>
    </source>
</evidence>
<feature type="repeat" description="PPR" evidence="2">
    <location>
        <begin position="362"/>
        <end position="396"/>
    </location>
</feature>
<dbReference type="Pfam" id="PF01535">
    <property type="entry name" value="PPR"/>
    <property type="match status" value="5"/>
</dbReference>
<dbReference type="Gene3D" id="1.25.40.10">
    <property type="entry name" value="Tetratricopeptide repeat domain"/>
    <property type="match status" value="7"/>
</dbReference>
<dbReference type="PANTHER" id="PTHR47926">
    <property type="entry name" value="PENTATRICOPEPTIDE REPEAT-CONTAINING PROTEIN"/>
    <property type="match status" value="1"/>
</dbReference>
<feature type="repeat" description="PPR" evidence="2">
    <location>
        <begin position="499"/>
        <end position="533"/>
    </location>
</feature>
<accession>A0A803L2F7</accession>
<dbReference type="GeneID" id="110728234"/>
<reference evidence="3" key="2">
    <citation type="submission" date="2021-03" db="UniProtKB">
        <authorList>
            <consortium name="EnsemblPlants"/>
        </authorList>
    </citation>
    <scope>IDENTIFICATION</scope>
</reference>
<sequence length="860" mass="95730">MAMIPLQTVATPRLSWVLQPPERSSNSQYPPIIAFSKLKSICKPICYSLSFDQSFTNLPFDSTNYASFLESCTTPFLGKSVHAHALKSGFHGHEFVETKLLQMYGRCDCLHDARMLFDKMPKRNLYTWLALISVCVDYELFEDGFSLFLDLMFEDLRLDFFVFPVVLKICSGLQDMELGRQIHGFVIKAMFVLNVYVGNGLIDMYGKCGGLSDAKKVFGTMIERDSVSWNCLLSACAVNGMVDEALENLDKMSSSGDSVPNIISWSGVISGFAQNGYVNEAIDLLSRMRARGVEPNAQTIAGVLPALAKLQTPRLGKEIHAYITRHGFMTNPIVVNGLLDVYRRSGDMENALKLFSRFSVKNVVSFNTMIVGFCETGEISKAKDLLNQLEMNGIKRDLITWNAMLSGYVDNLLFEEGLNLFKEMQMVEGIEVDSYTLGSALSACSGKGSLRQGKEIHCQAIIKGLNSNPFVAEALIEMYITFQDPKAALQAFEEVNDSDISTWNILILGYARCNQMDALPILLKRMREYGFDPNVYTWNGIISGHVENGHYEVALQLLKEMQSTNLRPDIYTIGIILPACSRLATIERGKQVHGHSIRCGYDSNVYIGAALVDMYSKCGSIKNAIRANSRISKPNLISQNAMLTAYAMHGLGEEGISLFNTILANGFVPDEVTFLSVLSACVHAGKIDIGNEIFSSMDRYNVKASLKHYTALVDLLSKCGKTNEAYKLIRNMPMEPDSVTWGALLGGCVVSGDVKLGEMAAGKLLELEPNNTGNFILLANMYALSGRWNDLLRIRKIITARRMRKNAGCSWIEDGNDVHVFTASDSSHMRTEEIYSLLESLTMQMKTWLYTSLPYNECTY</sequence>
<name>A0A803L2F7_CHEQI</name>
<reference evidence="3" key="1">
    <citation type="journal article" date="2017" name="Nature">
        <title>The genome of Chenopodium quinoa.</title>
        <authorList>
            <person name="Jarvis D.E."/>
            <person name="Ho Y.S."/>
            <person name="Lightfoot D.J."/>
            <person name="Schmoeckel S.M."/>
            <person name="Li B."/>
            <person name="Borm T.J.A."/>
            <person name="Ohyanagi H."/>
            <person name="Mineta K."/>
            <person name="Michell C.T."/>
            <person name="Saber N."/>
            <person name="Kharbatia N.M."/>
            <person name="Rupper R.R."/>
            <person name="Sharp A.R."/>
            <person name="Dally N."/>
            <person name="Boughton B.A."/>
            <person name="Woo Y.H."/>
            <person name="Gao G."/>
            <person name="Schijlen E.G.W.M."/>
            <person name="Guo X."/>
            <person name="Momin A.A."/>
            <person name="Negrao S."/>
            <person name="Al-Babili S."/>
            <person name="Gehring C."/>
            <person name="Roessner U."/>
            <person name="Jung C."/>
            <person name="Murphy K."/>
            <person name="Arold S.T."/>
            <person name="Gojobori T."/>
            <person name="van der Linden C.G."/>
            <person name="van Loo E.N."/>
            <person name="Jellen E.N."/>
            <person name="Maughan P.J."/>
            <person name="Tester M."/>
        </authorList>
    </citation>
    <scope>NUCLEOTIDE SEQUENCE [LARGE SCALE GENOMIC DNA]</scope>
    <source>
        <strain evidence="3">cv. PI 614886</strain>
    </source>
</reference>
<dbReference type="Gramene" id="AUR62006046-RA">
    <property type="protein sequence ID" value="AUR62006046-RA:cds"/>
    <property type="gene ID" value="AUR62006046"/>
</dbReference>